<reference evidence="1" key="1">
    <citation type="submission" date="2019-08" db="EMBL/GenBank/DDBJ databases">
        <authorList>
            <person name="Kucharzyk K."/>
            <person name="Murdoch R.W."/>
            <person name="Higgins S."/>
            <person name="Loffler F."/>
        </authorList>
    </citation>
    <scope>NUCLEOTIDE SEQUENCE</scope>
</reference>
<organism evidence="1">
    <name type="scientific">bioreactor metagenome</name>
    <dbReference type="NCBI Taxonomy" id="1076179"/>
    <lineage>
        <taxon>unclassified sequences</taxon>
        <taxon>metagenomes</taxon>
        <taxon>ecological metagenomes</taxon>
    </lineage>
</organism>
<gene>
    <name evidence="1" type="ORF">SDC9_112832</name>
</gene>
<dbReference type="EMBL" id="VSSQ01020792">
    <property type="protein sequence ID" value="MPM65928.1"/>
    <property type="molecule type" value="Genomic_DNA"/>
</dbReference>
<protein>
    <submittedName>
        <fullName evidence="1">Uncharacterized protein</fullName>
    </submittedName>
</protein>
<sequence length="191" mass="21644">MRAGALPALIQESAVTKGAAVMPSCGAAVGEPRAAGRLRVLFFVFSSVFLEIGAHLLSQLRFRQHADHRFADYLCAASHRIVRGVRQCRCREVARVRLKDFSGGDVKLRLYRRTVIRDVADVGRAHEAFARRHLEAFGLHQLRRHFFRCFIGRHVFERQFEAPPRDLRAGGERGASGAVEDFLDYRFKIIV</sequence>
<evidence type="ECO:0000313" key="1">
    <source>
        <dbReference type="EMBL" id="MPM65928.1"/>
    </source>
</evidence>
<dbReference type="AlphaFoldDB" id="A0A645BLD6"/>
<proteinExistence type="predicted"/>
<name>A0A645BLD6_9ZZZZ</name>
<accession>A0A645BLD6</accession>
<comment type="caution">
    <text evidence="1">The sequence shown here is derived from an EMBL/GenBank/DDBJ whole genome shotgun (WGS) entry which is preliminary data.</text>
</comment>